<comment type="similarity">
    <text evidence="1">Belongs to the protein kinase superfamily. TKL Ser/Thr protein kinase family. ROCO subfamily.</text>
</comment>
<dbReference type="GO" id="GO:0004672">
    <property type="term" value="F:protein kinase activity"/>
    <property type="evidence" value="ECO:0007669"/>
    <property type="project" value="InterPro"/>
</dbReference>
<dbReference type="InterPro" id="IPR045063">
    <property type="entry name" value="Dynamin_N"/>
</dbReference>
<keyword evidence="3" id="KW-0472">Membrane</keyword>
<comment type="caution">
    <text evidence="5">The sequence shown here is derived from an EMBL/GenBank/DDBJ whole genome shotgun (WGS) entry which is preliminary data.</text>
</comment>
<reference evidence="5 6" key="1">
    <citation type="submission" date="2022-05" db="EMBL/GenBank/DDBJ databases">
        <authorList>
            <consortium name="Genoscope - CEA"/>
            <person name="William W."/>
        </authorList>
    </citation>
    <scope>NUCLEOTIDE SEQUENCE [LARGE SCALE GENOMIC DNA]</scope>
</reference>
<dbReference type="InterPro" id="IPR011009">
    <property type="entry name" value="Kinase-like_dom_sf"/>
</dbReference>
<dbReference type="AlphaFoldDB" id="A0AAU9XG36"/>
<evidence type="ECO:0000256" key="2">
    <source>
        <dbReference type="PROSITE-ProRule" id="PRU10141"/>
    </source>
</evidence>
<keyword evidence="3" id="KW-1133">Transmembrane helix</keyword>
<sequence>MKRGSKPMSVKRRSESVLDVVQDLELLCVKEEVTDMRRAKELREKRVAELRKSNGTLEMGYKGILDDIKQTLDRRRVLEEYYLKVKDNLQTTGAVSETEINDFRKEAEACLKDLGTERYTVLILGETSAGKSSLINLLLGECIMPTSIQQNTLTICEISYGEAKKAVLHFANGRKLPRVLTGDKFYKYKDYVKKPIEDENWCEWIEIMIPNPLLEGGVVIVDSPGIGDSKRVSEITLKYLSRAYAFIYVINTPNAGGLQQDRLMPILSEWIKLYKGEDGCGITSESAIFVCNKWDEVEKQCDLNQEEDPERKIIDTLRMNIPELDEKFQIIKMSVSRATEVKERFDVMDDDLKSLVNRLQRLLPLCIERKTEFFYYWISGQLCSLSDQLKGEMQNAKRTKDERLKARKELGDKLSELKQGTPIREIEDAITSSVDQAQIKLASYLQTEEFRTKFFRWTEDDVPKTEEGQNFSKMKEAFTACIEQRFEYTLQKWESTDNFFSQAHLELEALFDKGFLEFEREIRDIDRVLVGSDVDGFQPFEIRPGRMFSPLDPRMKKFLVMTGVIFWPVLMSVGLAAGVLSAPVLGVLAIGKHLKDHHLKTNCCQTLKDLSAEFLEDFITNKIRSYVQDKFSEETNRIASIKRCHQQLITKYEQRCKDLTKSEDESREKEILNKYRPLYTNLMSMNENLMFDAIQNGIKVMYPSCQLEVRRLQYNESEREACLGEGSFGKVLKGRYSPPGHRRKDVAVKKIRKHPDPSNVAAFLKEAAMLKQLEHKHIVTFYGVGIDVKERQLVSLVLVFDCVAGA</sequence>
<dbReference type="Pfam" id="PF07714">
    <property type="entry name" value="PK_Tyr_Ser-Thr"/>
    <property type="match status" value="1"/>
</dbReference>
<keyword evidence="6" id="KW-1185">Reference proteome</keyword>
<dbReference type="InterPro" id="IPR017441">
    <property type="entry name" value="Protein_kinase_ATP_BS"/>
</dbReference>
<evidence type="ECO:0000313" key="6">
    <source>
        <dbReference type="Proteomes" id="UP001159428"/>
    </source>
</evidence>
<dbReference type="InterPro" id="IPR000719">
    <property type="entry name" value="Prot_kinase_dom"/>
</dbReference>
<keyword evidence="2" id="KW-0067">ATP-binding</keyword>
<protein>
    <recommendedName>
        <fullName evidence="4">Protein kinase domain-containing protein</fullName>
    </recommendedName>
</protein>
<dbReference type="Proteomes" id="UP001159428">
    <property type="component" value="Unassembled WGS sequence"/>
</dbReference>
<gene>
    <name evidence="5" type="ORF">PMEA_00023259</name>
</gene>
<dbReference type="GO" id="GO:0005524">
    <property type="term" value="F:ATP binding"/>
    <property type="evidence" value="ECO:0007669"/>
    <property type="project" value="UniProtKB-UniRule"/>
</dbReference>
<evidence type="ECO:0000313" key="5">
    <source>
        <dbReference type="EMBL" id="CAH3146705.1"/>
    </source>
</evidence>
<dbReference type="PANTHER" id="PTHR26392:SF92">
    <property type="entry name" value="PROTEIN KINASE DOMAIN-CONTAINING PROTEIN"/>
    <property type="match status" value="1"/>
</dbReference>
<name>A0AAU9XG36_9CNID</name>
<dbReference type="EMBL" id="CALNXJ010000042">
    <property type="protein sequence ID" value="CAH3146705.1"/>
    <property type="molecule type" value="Genomic_DNA"/>
</dbReference>
<dbReference type="PROSITE" id="PS00107">
    <property type="entry name" value="PROTEIN_KINASE_ATP"/>
    <property type="match status" value="1"/>
</dbReference>
<dbReference type="InterPro" id="IPR027417">
    <property type="entry name" value="P-loop_NTPase"/>
</dbReference>
<dbReference type="SUPFAM" id="SSF52540">
    <property type="entry name" value="P-loop containing nucleoside triphosphate hydrolases"/>
    <property type="match status" value="1"/>
</dbReference>
<evidence type="ECO:0000256" key="1">
    <source>
        <dbReference type="ARBA" id="ARBA00008171"/>
    </source>
</evidence>
<keyword evidence="2" id="KW-0547">Nucleotide-binding</keyword>
<dbReference type="Gene3D" id="3.30.200.20">
    <property type="entry name" value="Phosphorylase Kinase, domain 1"/>
    <property type="match status" value="1"/>
</dbReference>
<dbReference type="PROSITE" id="PS50011">
    <property type="entry name" value="PROTEIN_KINASE_DOM"/>
    <property type="match status" value="1"/>
</dbReference>
<dbReference type="PANTHER" id="PTHR26392">
    <property type="entry name" value="MITOGEN-ACTIVATED PROTEIN KINASE KINASE KINASE 7-RELATED"/>
    <property type="match status" value="1"/>
</dbReference>
<feature type="transmembrane region" description="Helical" evidence="3">
    <location>
        <begin position="565"/>
        <end position="590"/>
    </location>
</feature>
<evidence type="ECO:0000259" key="4">
    <source>
        <dbReference type="PROSITE" id="PS50011"/>
    </source>
</evidence>
<dbReference type="Gene3D" id="3.40.50.300">
    <property type="entry name" value="P-loop containing nucleotide triphosphate hydrolases"/>
    <property type="match status" value="1"/>
</dbReference>
<organism evidence="5 6">
    <name type="scientific">Pocillopora meandrina</name>
    <dbReference type="NCBI Taxonomy" id="46732"/>
    <lineage>
        <taxon>Eukaryota</taxon>
        <taxon>Metazoa</taxon>
        <taxon>Cnidaria</taxon>
        <taxon>Anthozoa</taxon>
        <taxon>Hexacorallia</taxon>
        <taxon>Scleractinia</taxon>
        <taxon>Astrocoeniina</taxon>
        <taxon>Pocilloporidae</taxon>
        <taxon>Pocillopora</taxon>
    </lineage>
</organism>
<evidence type="ECO:0000256" key="3">
    <source>
        <dbReference type="SAM" id="Phobius"/>
    </source>
</evidence>
<accession>A0AAU9XG36</accession>
<dbReference type="SUPFAM" id="SSF56112">
    <property type="entry name" value="Protein kinase-like (PK-like)"/>
    <property type="match status" value="1"/>
</dbReference>
<proteinExistence type="inferred from homology"/>
<dbReference type="InterPro" id="IPR001245">
    <property type="entry name" value="Ser-Thr/Tyr_kinase_cat_dom"/>
</dbReference>
<feature type="binding site" evidence="2">
    <location>
        <position position="750"/>
    </location>
    <ligand>
        <name>ATP</name>
        <dbReference type="ChEBI" id="CHEBI:30616"/>
    </ligand>
</feature>
<keyword evidence="3" id="KW-0812">Transmembrane</keyword>
<dbReference type="Pfam" id="PF00350">
    <property type="entry name" value="Dynamin_N"/>
    <property type="match status" value="1"/>
</dbReference>
<feature type="domain" description="Protein kinase" evidence="4">
    <location>
        <begin position="717"/>
        <end position="806"/>
    </location>
</feature>